<dbReference type="Proteomes" id="UP000183810">
    <property type="component" value="Chromosome"/>
</dbReference>
<organism evidence="8 9">
    <name type="scientific">Nocardia mangyaensis</name>
    <dbReference type="NCBI Taxonomy" id="2213200"/>
    <lineage>
        <taxon>Bacteria</taxon>
        <taxon>Bacillati</taxon>
        <taxon>Actinomycetota</taxon>
        <taxon>Actinomycetes</taxon>
        <taxon>Mycobacteriales</taxon>
        <taxon>Nocardiaceae</taxon>
        <taxon>Nocardia</taxon>
    </lineage>
</organism>
<dbReference type="GO" id="GO:0019628">
    <property type="term" value="P:urate catabolic process"/>
    <property type="evidence" value="ECO:0007669"/>
    <property type="project" value="TreeGrafter"/>
</dbReference>
<keyword evidence="6" id="KW-0456">Lyase</keyword>
<reference evidence="8" key="1">
    <citation type="submission" date="2016-11" db="EMBL/GenBank/DDBJ databases">
        <authorList>
            <person name="Jaros S."/>
            <person name="Januszkiewicz K."/>
            <person name="Wedrychowicz H."/>
        </authorList>
    </citation>
    <scope>NUCLEOTIDE SEQUENCE [LARGE SCALE GENOMIC DNA]</scope>
    <source>
        <strain evidence="8">Y48</strain>
    </source>
</reference>
<keyword evidence="4" id="KW-0659">Purine metabolism</keyword>
<dbReference type="SUPFAM" id="SSF158694">
    <property type="entry name" value="UraD-Like"/>
    <property type="match status" value="1"/>
</dbReference>
<dbReference type="OrthoDB" id="5243781at2"/>
<evidence type="ECO:0000259" key="7">
    <source>
        <dbReference type="Pfam" id="PF09349"/>
    </source>
</evidence>
<evidence type="ECO:0000313" key="9">
    <source>
        <dbReference type="Proteomes" id="UP000183810"/>
    </source>
</evidence>
<dbReference type="InterPro" id="IPR017595">
    <property type="entry name" value="OHCU_decarboxylase-2"/>
</dbReference>
<comment type="pathway">
    <text evidence="2">Purine metabolism; urate degradation; (S)-allantoin from urate: step 3/3.</text>
</comment>
<dbReference type="Gene3D" id="1.10.3330.10">
    <property type="entry name" value="Oxo-4-hydroxy-4-carboxy-5-ureidoimidazoline decarboxylase"/>
    <property type="match status" value="1"/>
</dbReference>
<dbReference type="GO" id="GO:0006144">
    <property type="term" value="P:purine nucleobase metabolic process"/>
    <property type="evidence" value="ECO:0007669"/>
    <property type="project" value="UniProtKB-KW"/>
</dbReference>
<name>A0A1J0VZL4_9NOCA</name>
<dbReference type="KEGG" id="nsl:BOX37_30045"/>
<evidence type="ECO:0000313" key="8">
    <source>
        <dbReference type="EMBL" id="APE37466.1"/>
    </source>
</evidence>
<dbReference type="NCBIfam" id="NF010372">
    <property type="entry name" value="PRK13798.1"/>
    <property type="match status" value="1"/>
</dbReference>
<dbReference type="GO" id="GO:0051997">
    <property type="term" value="F:2-oxo-4-hydroxy-4-carboxy-5-ureidoimidazoline decarboxylase activity"/>
    <property type="evidence" value="ECO:0007669"/>
    <property type="project" value="UniProtKB-EC"/>
</dbReference>
<dbReference type="InterPro" id="IPR036778">
    <property type="entry name" value="OHCU_decarboxylase_sf"/>
</dbReference>
<dbReference type="Pfam" id="PF09349">
    <property type="entry name" value="OHCU_decarbox"/>
    <property type="match status" value="1"/>
</dbReference>
<comment type="catalytic activity">
    <reaction evidence="1">
        <text>5-hydroxy-2-oxo-4-ureido-2,5-dihydro-1H-imidazole-5-carboxylate + H(+) = (S)-allantoin + CO2</text>
        <dbReference type="Rhea" id="RHEA:26301"/>
        <dbReference type="ChEBI" id="CHEBI:15378"/>
        <dbReference type="ChEBI" id="CHEBI:15678"/>
        <dbReference type="ChEBI" id="CHEBI:16526"/>
        <dbReference type="ChEBI" id="CHEBI:58639"/>
        <dbReference type="EC" id="4.1.1.97"/>
    </reaction>
</comment>
<evidence type="ECO:0000256" key="2">
    <source>
        <dbReference type="ARBA" id="ARBA00004754"/>
    </source>
</evidence>
<sequence>MQSEAIGLAGFNDLAAPAAESALLACCSAPRWARAVVAARPYDTADSLFDAADAALAALDDADIDEALAGHPRIGDRPTSAASAREQSGVSGAQVRSALAEGNRAYEAKFGHIYLVCAAGRGGEELLALLRARLDNDAPTERQVMRTELAKINRLRLARLVDAS</sequence>
<accession>A0A1J0VZL4</accession>
<feature type="domain" description="Oxo-4-hydroxy-4-carboxy-5-ureidoimidazoline decarboxylase" evidence="7">
    <location>
        <begin position="12"/>
        <end position="158"/>
    </location>
</feature>
<keyword evidence="9" id="KW-1185">Reference proteome</keyword>
<dbReference type="PANTHER" id="PTHR43466:SF1">
    <property type="entry name" value="2-OXO-4-HYDROXY-4-CARBOXY-5-UREIDOIMIDAZOLINE DECARBOXYLASE-RELATED"/>
    <property type="match status" value="1"/>
</dbReference>
<evidence type="ECO:0000256" key="3">
    <source>
        <dbReference type="ARBA" id="ARBA00012257"/>
    </source>
</evidence>
<evidence type="ECO:0000256" key="1">
    <source>
        <dbReference type="ARBA" id="ARBA00001163"/>
    </source>
</evidence>
<evidence type="ECO:0000256" key="5">
    <source>
        <dbReference type="ARBA" id="ARBA00022793"/>
    </source>
</evidence>
<protein>
    <recommendedName>
        <fullName evidence="3">2-oxo-4-hydroxy-4-carboxy-5-ureidoimidazoline decarboxylase</fullName>
        <ecNumber evidence="3">4.1.1.97</ecNumber>
    </recommendedName>
</protein>
<evidence type="ECO:0000256" key="4">
    <source>
        <dbReference type="ARBA" id="ARBA00022631"/>
    </source>
</evidence>
<dbReference type="InterPro" id="IPR018020">
    <property type="entry name" value="OHCU_decarboxylase"/>
</dbReference>
<keyword evidence="5" id="KW-0210">Decarboxylase</keyword>
<dbReference type="AlphaFoldDB" id="A0A1J0VZL4"/>
<dbReference type="RefSeq" id="WP_071930631.1">
    <property type="nucleotide sequence ID" value="NZ_CP018082.1"/>
</dbReference>
<dbReference type="EC" id="4.1.1.97" evidence="3"/>
<dbReference type="EMBL" id="CP018082">
    <property type="protein sequence ID" value="APE37466.1"/>
    <property type="molecule type" value="Genomic_DNA"/>
</dbReference>
<gene>
    <name evidence="8" type="ORF">BOX37_30045</name>
</gene>
<dbReference type="NCBIfam" id="TIGR03180">
    <property type="entry name" value="UraD_2"/>
    <property type="match status" value="1"/>
</dbReference>
<proteinExistence type="predicted"/>
<dbReference type="PANTHER" id="PTHR43466">
    <property type="entry name" value="2-OXO-4-HYDROXY-4-CARBOXY-5-UREIDOIMIDAZOLINE DECARBOXYLASE-RELATED"/>
    <property type="match status" value="1"/>
</dbReference>
<evidence type="ECO:0000256" key="6">
    <source>
        <dbReference type="ARBA" id="ARBA00023239"/>
    </source>
</evidence>